<dbReference type="GO" id="GO:0003676">
    <property type="term" value="F:nucleic acid binding"/>
    <property type="evidence" value="ECO:0007669"/>
    <property type="project" value="InterPro"/>
</dbReference>
<dbReference type="OMA" id="TDWHITH"/>
<feature type="domain" description="DDE-1" evidence="1">
    <location>
        <begin position="147"/>
        <end position="264"/>
    </location>
</feature>
<proteinExistence type="predicted"/>
<reference evidence="2" key="1">
    <citation type="submission" date="2017-05" db="UniProtKB">
        <authorList>
            <consortium name="EnsemblMetazoa"/>
        </authorList>
    </citation>
    <scope>IDENTIFICATION</scope>
</reference>
<evidence type="ECO:0000259" key="1">
    <source>
        <dbReference type="Pfam" id="PF03184"/>
    </source>
</evidence>
<dbReference type="Pfam" id="PF03184">
    <property type="entry name" value="DDE_1"/>
    <property type="match status" value="1"/>
</dbReference>
<dbReference type="AlphaFoldDB" id="A0A1X7UJR9"/>
<dbReference type="InParanoid" id="A0A1X7UJR9"/>
<dbReference type="InterPro" id="IPR004875">
    <property type="entry name" value="DDE_SF_endonuclease_dom"/>
</dbReference>
<sequence>MDSKVQDFIRTQRSSGAVVSRSTVIAIGKGVVMKHNKFYLKEFGGHIDLTKHWAESILHRMKFVKRRGSTKVQVLGDAFEHIKRNFLSDIKTTVVMEDIPSQLIINWDQTGISLVPGSSWTMAPPGSRRVEIVGMGDKRQITAVFASCGGGLLQPQLIYAGKTPACHPNGVTFPTDWHITHTENHWANESTMKDYITKVIVPDIEKIRSQFPQSHVSSPQPALVMFDVFKSQMCQSTIDLLMQKNIHFVHVPPNCTDTLQPLHILVNKHS</sequence>
<dbReference type="OrthoDB" id="8187571at2759"/>
<dbReference type="EnsemblMetazoa" id="Aqu2.1.27906_001">
    <property type="protein sequence ID" value="Aqu2.1.27906_001"/>
    <property type="gene ID" value="Aqu2.1.27906"/>
</dbReference>
<evidence type="ECO:0000313" key="2">
    <source>
        <dbReference type="EnsemblMetazoa" id="Aqu2.1.27906_001"/>
    </source>
</evidence>
<protein>
    <recommendedName>
        <fullName evidence="1">DDE-1 domain-containing protein</fullName>
    </recommendedName>
</protein>
<accession>A0A1X7UJR9</accession>
<dbReference type="eggNOG" id="ENOG502SAWU">
    <property type="taxonomic scope" value="Eukaryota"/>
</dbReference>
<organism evidence="2">
    <name type="scientific">Amphimedon queenslandica</name>
    <name type="common">Sponge</name>
    <dbReference type="NCBI Taxonomy" id="400682"/>
    <lineage>
        <taxon>Eukaryota</taxon>
        <taxon>Metazoa</taxon>
        <taxon>Porifera</taxon>
        <taxon>Demospongiae</taxon>
        <taxon>Heteroscleromorpha</taxon>
        <taxon>Haplosclerida</taxon>
        <taxon>Niphatidae</taxon>
        <taxon>Amphimedon</taxon>
    </lineage>
</organism>
<name>A0A1X7UJR9_AMPQE</name>